<sequence length="71" mass="7714">MERGTGTGERPPALGRERFGSKLVLGSRGVAEAEKNCRLEDGRCPSCYEPRRRHRALLATHQDLGAGPNAP</sequence>
<name>A0AAV7UQC7_PLEWA</name>
<evidence type="ECO:0000313" key="1">
    <source>
        <dbReference type="EMBL" id="KAJ1191254.1"/>
    </source>
</evidence>
<accession>A0AAV7UQC7</accession>
<dbReference type="Proteomes" id="UP001066276">
    <property type="component" value="Chromosome 2_2"/>
</dbReference>
<protein>
    <submittedName>
        <fullName evidence="1">Uncharacterized protein</fullName>
    </submittedName>
</protein>
<dbReference type="EMBL" id="JANPWB010000004">
    <property type="protein sequence ID" value="KAJ1191254.1"/>
    <property type="molecule type" value="Genomic_DNA"/>
</dbReference>
<reference evidence="1" key="1">
    <citation type="journal article" date="2022" name="bioRxiv">
        <title>Sequencing and chromosome-scale assembly of the giantPleurodeles waltlgenome.</title>
        <authorList>
            <person name="Brown T."/>
            <person name="Elewa A."/>
            <person name="Iarovenko S."/>
            <person name="Subramanian E."/>
            <person name="Araus A.J."/>
            <person name="Petzold A."/>
            <person name="Susuki M."/>
            <person name="Suzuki K.-i.T."/>
            <person name="Hayashi T."/>
            <person name="Toyoda A."/>
            <person name="Oliveira C."/>
            <person name="Osipova E."/>
            <person name="Leigh N.D."/>
            <person name="Simon A."/>
            <person name="Yun M.H."/>
        </authorList>
    </citation>
    <scope>NUCLEOTIDE SEQUENCE</scope>
    <source>
        <strain evidence="1">20211129_DDA</strain>
        <tissue evidence="1">Liver</tissue>
    </source>
</reference>
<organism evidence="1 2">
    <name type="scientific">Pleurodeles waltl</name>
    <name type="common">Iberian ribbed newt</name>
    <dbReference type="NCBI Taxonomy" id="8319"/>
    <lineage>
        <taxon>Eukaryota</taxon>
        <taxon>Metazoa</taxon>
        <taxon>Chordata</taxon>
        <taxon>Craniata</taxon>
        <taxon>Vertebrata</taxon>
        <taxon>Euteleostomi</taxon>
        <taxon>Amphibia</taxon>
        <taxon>Batrachia</taxon>
        <taxon>Caudata</taxon>
        <taxon>Salamandroidea</taxon>
        <taxon>Salamandridae</taxon>
        <taxon>Pleurodelinae</taxon>
        <taxon>Pleurodeles</taxon>
    </lineage>
</organism>
<evidence type="ECO:0000313" key="2">
    <source>
        <dbReference type="Proteomes" id="UP001066276"/>
    </source>
</evidence>
<dbReference type="AlphaFoldDB" id="A0AAV7UQC7"/>
<proteinExistence type="predicted"/>
<keyword evidence="2" id="KW-1185">Reference proteome</keyword>
<comment type="caution">
    <text evidence="1">The sequence shown here is derived from an EMBL/GenBank/DDBJ whole genome shotgun (WGS) entry which is preliminary data.</text>
</comment>
<gene>
    <name evidence="1" type="ORF">NDU88_000570</name>
</gene>